<dbReference type="EMBL" id="FORQ01000001">
    <property type="protein sequence ID" value="SFI61775.1"/>
    <property type="molecule type" value="Genomic_DNA"/>
</dbReference>
<dbReference type="AlphaFoldDB" id="A0A1I3JPD6"/>
<dbReference type="RefSeq" id="WP_039345020.1">
    <property type="nucleotide sequence ID" value="NZ_FORQ01000001.1"/>
</dbReference>
<evidence type="ECO:0000313" key="2">
    <source>
        <dbReference type="Proteomes" id="UP000242560"/>
    </source>
</evidence>
<evidence type="ECO:0000313" key="1">
    <source>
        <dbReference type="EMBL" id="SFI61775.1"/>
    </source>
</evidence>
<proteinExistence type="predicted"/>
<sequence>MSENILSLEDLKFLEVLYHKYGLEFIKCDEAGIKINNQEQISQAKSIDSYDNMSYIAQISNKLKYRLDSNFQLNFSRGFNFDLQRI</sequence>
<name>A0A1I3JPD6_9FLAO</name>
<dbReference type="Proteomes" id="UP000242560">
    <property type="component" value="Unassembled WGS sequence"/>
</dbReference>
<reference evidence="2" key="1">
    <citation type="submission" date="2016-10" db="EMBL/GenBank/DDBJ databases">
        <authorList>
            <person name="Varghese N."/>
            <person name="Submissions S."/>
        </authorList>
    </citation>
    <scope>NUCLEOTIDE SEQUENCE [LARGE SCALE GENOMIC DNA]</scope>
    <source>
        <strain evidence="2">DSM 22251</strain>
    </source>
</reference>
<organism evidence="1 2">
    <name type="scientific">Kaistella treverensis</name>
    <dbReference type="NCBI Taxonomy" id="631455"/>
    <lineage>
        <taxon>Bacteria</taxon>
        <taxon>Pseudomonadati</taxon>
        <taxon>Bacteroidota</taxon>
        <taxon>Flavobacteriia</taxon>
        <taxon>Flavobacteriales</taxon>
        <taxon>Weeksellaceae</taxon>
        <taxon>Chryseobacterium group</taxon>
        <taxon>Kaistella</taxon>
    </lineage>
</organism>
<protein>
    <submittedName>
        <fullName evidence="1">Uncharacterized protein</fullName>
    </submittedName>
</protein>
<keyword evidence="2" id="KW-1185">Reference proteome</keyword>
<gene>
    <name evidence="1" type="ORF">SAMN05421638_0288</name>
</gene>
<accession>A0A1I3JPD6</accession>